<dbReference type="KEGG" id="acan:ACA1_228670"/>
<feature type="transmembrane region" description="Helical" evidence="1">
    <location>
        <begin position="122"/>
        <end position="142"/>
    </location>
</feature>
<organism evidence="2 3">
    <name type="scientific">Acanthamoeba castellanii (strain ATCC 30010 / Neff)</name>
    <dbReference type="NCBI Taxonomy" id="1257118"/>
    <lineage>
        <taxon>Eukaryota</taxon>
        <taxon>Amoebozoa</taxon>
        <taxon>Discosea</taxon>
        <taxon>Longamoebia</taxon>
        <taxon>Centramoebida</taxon>
        <taxon>Acanthamoebidae</taxon>
        <taxon>Acanthamoeba</taxon>
    </lineage>
</organism>
<keyword evidence="3" id="KW-1185">Reference proteome</keyword>
<keyword evidence="1" id="KW-0812">Transmembrane</keyword>
<keyword evidence="1" id="KW-0472">Membrane</keyword>
<dbReference type="AlphaFoldDB" id="L8HB53"/>
<proteinExistence type="predicted"/>
<sequence>MEQPDIKSGEGANDVVSSVLSESLYRGLTASVDPYFGFLASLGAVGWAAVRTGAWRTVQTGGPWAWAWAGSAWLGAVGATWALTRTVRGIEEAQKLDYFLQSGALVPTAALRDFIDAMRPRPLWNVAVWTSFVASVGSLAVWTYRLPAGCTERSLVGVSAAFLVFATAHLARFAADQSDAEQWTLFRLPSRRAGSSTAGDN</sequence>
<dbReference type="GeneID" id="14922499"/>
<feature type="transmembrane region" description="Helical" evidence="1">
    <location>
        <begin position="35"/>
        <end position="54"/>
    </location>
</feature>
<dbReference type="EMBL" id="KB007901">
    <property type="protein sequence ID" value="ELR21596.1"/>
    <property type="molecule type" value="Genomic_DNA"/>
</dbReference>
<feature type="transmembrane region" description="Helical" evidence="1">
    <location>
        <begin position="154"/>
        <end position="175"/>
    </location>
</feature>
<accession>L8HB53</accession>
<evidence type="ECO:0008006" key="4">
    <source>
        <dbReference type="Google" id="ProtNLM"/>
    </source>
</evidence>
<name>L8HB53_ACACF</name>
<dbReference type="Proteomes" id="UP000011083">
    <property type="component" value="Unassembled WGS sequence"/>
</dbReference>
<evidence type="ECO:0000313" key="2">
    <source>
        <dbReference type="EMBL" id="ELR21596.1"/>
    </source>
</evidence>
<protein>
    <recommendedName>
        <fullName evidence="4">Transmembrane protein</fullName>
    </recommendedName>
</protein>
<feature type="transmembrane region" description="Helical" evidence="1">
    <location>
        <begin position="66"/>
        <end position="84"/>
    </location>
</feature>
<keyword evidence="1" id="KW-1133">Transmembrane helix</keyword>
<reference evidence="2 3" key="1">
    <citation type="journal article" date="2013" name="Genome Biol.">
        <title>Genome of Acanthamoeba castellanii highlights extensive lateral gene transfer and early evolution of tyrosine kinase signaling.</title>
        <authorList>
            <person name="Clarke M."/>
            <person name="Lohan A.J."/>
            <person name="Liu B."/>
            <person name="Lagkouvardos I."/>
            <person name="Roy S."/>
            <person name="Zafar N."/>
            <person name="Bertelli C."/>
            <person name="Schilde C."/>
            <person name="Kianianmomeni A."/>
            <person name="Burglin T.R."/>
            <person name="Frech C."/>
            <person name="Turcotte B."/>
            <person name="Kopec K.O."/>
            <person name="Synnott J.M."/>
            <person name="Choo C."/>
            <person name="Paponov I."/>
            <person name="Finkler A."/>
            <person name="Soon Heng Tan C."/>
            <person name="Hutchins A.P."/>
            <person name="Weinmeier T."/>
            <person name="Rattei T."/>
            <person name="Chu J.S."/>
            <person name="Gimenez G."/>
            <person name="Irimia M."/>
            <person name="Rigden D.J."/>
            <person name="Fitzpatrick D.A."/>
            <person name="Lorenzo-Morales J."/>
            <person name="Bateman A."/>
            <person name="Chiu C.H."/>
            <person name="Tang P."/>
            <person name="Hegemann P."/>
            <person name="Fromm H."/>
            <person name="Raoult D."/>
            <person name="Greub G."/>
            <person name="Miranda-Saavedra D."/>
            <person name="Chen N."/>
            <person name="Nash P."/>
            <person name="Ginger M.L."/>
            <person name="Horn M."/>
            <person name="Schaap P."/>
            <person name="Caler L."/>
            <person name="Loftus B."/>
        </authorList>
    </citation>
    <scope>NUCLEOTIDE SEQUENCE [LARGE SCALE GENOMIC DNA]</scope>
    <source>
        <strain evidence="2 3">Neff</strain>
    </source>
</reference>
<evidence type="ECO:0000256" key="1">
    <source>
        <dbReference type="SAM" id="Phobius"/>
    </source>
</evidence>
<gene>
    <name evidence="2" type="ORF">ACA1_228670</name>
</gene>
<evidence type="ECO:0000313" key="3">
    <source>
        <dbReference type="Proteomes" id="UP000011083"/>
    </source>
</evidence>
<dbReference type="RefSeq" id="XP_004346541.1">
    <property type="nucleotide sequence ID" value="XM_004346491.1"/>
</dbReference>
<dbReference type="VEuPathDB" id="AmoebaDB:ACA1_228670"/>